<dbReference type="OrthoDB" id="10359753at2759"/>
<dbReference type="EMBL" id="SDEE01001341">
    <property type="protein sequence ID" value="RXW12224.1"/>
    <property type="molecule type" value="Genomic_DNA"/>
</dbReference>
<reference evidence="2 3" key="1">
    <citation type="submission" date="2019-01" db="EMBL/GenBank/DDBJ databases">
        <title>Draft genome sequence of Psathyrella aberdarensis IHI B618.</title>
        <authorList>
            <person name="Buettner E."/>
            <person name="Kellner H."/>
        </authorList>
    </citation>
    <scope>NUCLEOTIDE SEQUENCE [LARGE SCALE GENOMIC DNA]</scope>
    <source>
        <strain evidence="2 3">IHI B618</strain>
    </source>
</reference>
<feature type="compositionally biased region" description="Polar residues" evidence="1">
    <location>
        <begin position="158"/>
        <end position="168"/>
    </location>
</feature>
<protein>
    <submittedName>
        <fullName evidence="2">Uncharacterized protein</fullName>
    </submittedName>
</protein>
<evidence type="ECO:0000313" key="3">
    <source>
        <dbReference type="Proteomes" id="UP000290288"/>
    </source>
</evidence>
<name>A0A4Q2D1R4_9AGAR</name>
<feature type="compositionally biased region" description="Polar residues" evidence="1">
    <location>
        <begin position="192"/>
        <end position="215"/>
    </location>
</feature>
<comment type="caution">
    <text evidence="2">The sequence shown here is derived from an EMBL/GenBank/DDBJ whole genome shotgun (WGS) entry which is preliminary data.</text>
</comment>
<organism evidence="2 3">
    <name type="scientific">Candolleomyces aberdarensis</name>
    <dbReference type="NCBI Taxonomy" id="2316362"/>
    <lineage>
        <taxon>Eukaryota</taxon>
        <taxon>Fungi</taxon>
        <taxon>Dikarya</taxon>
        <taxon>Basidiomycota</taxon>
        <taxon>Agaricomycotina</taxon>
        <taxon>Agaricomycetes</taxon>
        <taxon>Agaricomycetidae</taxon>
        <taxon>Agaricales</taxon>
        <taxon>Agaricineae</taxon>
        <taxon>Psathyrellaceae</taxon>
        <taxon>Candolleomyces</taxon>
    </lineage>
</organism>
<feature type="region of interest" description="Disordered" evidence="1">
    <location>
        <begin position="153"/>
        <end position="239"/>
    </location>
</feature>
<accession>A0A4Q2D1R4</accession>
<proteinExistence type="predicted"/>
<dbReference type="Proteomes" id="UP000290288">
    <property type="component" value="Unassembled WGS sequence"/>
</dbReference>
<evidence type="ECO:0000313" key="2">
    <source>
        <dbReference type="EMBL" id="RXW12224.1"/>
    </source>
</evidence>
<keyword evidence="3" id="KW-1185">Reference proteome</keyword>
<gene>
    <name evidence="2" type="ORF">EST38_g13629</name>
</gene>
<feature type="compositionally biased region" description="Basic and acidic residues" evidence="1">
    <location>
        <begin position="175"/>
        <end position="187"/>
    </location>
</feature>
<evidence type="ECO:0000256" key="1">
    <source>
        <dbReference type="SAM" id="MobiDB-lite"/>
    </source>
</evidence>
<dbReference type="AlphaFoldDB" id="A0A4Q2D1R4"/>
<sequence>MAQIAALHAEDLQKMTKAKLGTLSLVLQHVYSNRGDAGLNDYATNIADFRELLEYAKDVPLNMPMLFPQRLNATVQQPEVASYHWSTDYKSSVLYDPPSDVNELGSLSYVSNNAMDIEPESLKTPLYKKALPAHTEANLCRGDLVPGPLLSPGGYETSFGTPQTSFSELCSEEELQPKVKEDDDRGEGPSSAIVQPSASTSQAVPNPAPSTSNVESAPPPHLDLRHYQHLPCKGFQAGK</sequence>